<dbReference type="OrthoDB" id="7868311at2"/>
<sequence>MGAEIVTCCYCGSRTGLAPGKPGVFNCGSCGAPVKRVEGRMIPATTAPIHAETRREKTKVEKSRPKNRKKKKSLAHRLFDKVSDAIDDIFD</sequence>
<dbReference type="AlphaFoldDB" id="A0A1G6KUY9"/>
<dbReference type="RefSeq" id="WP_093027467.1">
    <property type="nucleotide sequence ID" value="NZ_FMZV01000002.1"/>
</dbReference>
<protein>
    <submittedName>
        <fullName evidence="2">Uncharacterized protein</fullName>
    </submittedName>
</protein>
<name>A0A1G6KUY9_9RHOB</name>
<dbReference type="EMBL" id="FMZV01000002">
    <property type="protein sequence ID" value="SDC34763.1"/>
    <property type="molecule type" value="Genomic_DNA"/>
</dbReference>
<dbReference type="STRING" id="639004.SAMN04488239_10259"/>
<feature type="region of interest" description="Disordered" evidence="1">
    <location>
        <begin position="50"/>
        <end position="75"/>
    </location>
</feature>
<keyword evidence="3" id="KW-1185">Reference proteome</keyword>
<evidence type="ECO:0000313" key="2">
    <source>
        <dbReference type="EMBL" id="SDC34763.1"/>
    </source>
</evidence>
<reference evidence="3" key="1">
    <citation type="submission" date="2016-10" db="EMBL/GenBank/DDBJ databases">
        <authorList>
            <person name="Varghese N."/>
            <person name="Submissions S."/>
        </authorList>
    </citation>
    <scope>NUCLEOTIDE SEQUENCE [LARGE SCALE GENOMIC DNA]</scope>
    <source>
        <strain evidence="3">CGMCC 1.9108</strain>
    </source>
</reference>
<gene>
    <name evidence="2" type="ORF">SAMN04488239_10259</name>
</gene>
<evidence type="ECO:0000256" key="1">
    <source>
        <dbReference type="SAM" id="MobiDB-lite"/>
    </source>
</evidence>
<proteinExistence type="predicted"/>
<organism evidence="2 3">
    <name type="scientific">Ruegeria marina</name>
    <dbReference type="NCBI Taxonomy" id="639004"/>
    <lineage>
        <taxon>Bacteria</taxon>
        <taxon>Pseudomonadati</taxon>
        <taxon>Pseudomonadota</taxon>
        <taxon>Alphaproteobacteria</taxon>
        <taxon>Rhodobacterales</taxon>
        <taxon>Roseobacteraceae</taxon>
        <taxon>Ruegeria</taxon>
    </lineage>
</organism>
<feature type="compositionally biased region" description="Basic residues" evidence="1">
    <location>
        <begin position="65"/>
        <end position="75"/>
    </location>
</feature>
<accession>A0A1G6KUY9</accession>
<evidence type="ECO:0000313" key="3">
    <source>
        <dbReference type="Proteomes" id="UP000199628"/>
    </source>
</evidence>
<feature type="compositionally biased region" description="Basic and acidic residues" evidence="1">
    <location>
        <begin position="51"/>
        <end position="64"/>
    </location>
</feature>
<dbReference type="Proteomes" id="UP000199628">
    <property type="component" value="Unassembled WGS sequence"/>
</dbReference>